<sequence>MFVSTKEVLRTILPNASEDDIKKYDQQLNNLDPVIIISPNQNWIRQNSLPNYQMCTELNTVRRNIHRSYPNAFFDPNAQPRQESIGKAWLLTKVGARKSDFGEDDS</sequence>
<evidence type="ECO:0000313" key="2">
    <source>
        <dbReference type="Proteomes" id="UP000789901"/>
    </source>
</evidence>
<dbReference type="Proteomes" id="UP000789901">
    <property type="component" value="Unassembled WGS sequence"/>
</dbReference>
<keyword evidence="2" id="KW-1185">Reference proteome</keyword>
<name>A0ABN7W709_GIGMA</name>
<evidence type="ECO:0000313" key="1">
    <source>
        <dbReference type="EMBL" id="CAG8819614.1"/>
    </source>
</evidence>
<reference evidence="1 2" key="1">
    <citation type="submission" date="2021-06" db="EMBL/GenBank/DDBJ databases">
        <authorList>
            <person name="Kallberg Y."/>
            <person name="Tangrot J."/>
            <person name="Rosling A."/>
        </authorList>
    </citation>
    <scope>NUCLEOTIDE SEQUENCE [LARGE SCALE GENOMIC DNA]</scope>
    <source>
        <strain evidence="1 2">120-4 pot B 10/14</strain>
    </source>
</reference>
<protein>
    <submittedName>
        <fullName evidence="1">4794_t:CDS:1</fullName>
    </submittedName>
</protein>
<feature type="non-terminal residue" evidence="1">
    <location>
        <position position="106"/>
    </location>
</feature>
<comment type="caution">
    <text evidence="1">The sequence shown here is derived from an EMBL/GenBank/DDBJ whole genome shotgun (WGS) entry which is preliminary data.</text>
</comment>
<dbReference type="EMBL" id="CAJVQB010033327">
    <property type="protein sequence ID" value="CAG8819614.1"/>
    <property type="molecule type" value="Genomic_DNA"/>
</dbReference>
<organism evidence="1 2">
    <name type="scientific">Gigaspora margarita</name>
    <dbReference type="NCBI Taxonomy" id="4874"/>
    <lineage>
        <taxon>Eukaryota</taxon>
        <taxon>Fungi</taxon>
        <taxon>Fungi incertae sedis</taxon>
        <taxon>Mucoromycota</taxon>
        <taxon>Glomeromycotina</taxon>
        <taxon>Glomeromycetes</taxon>
        <taxon>Diversisporales</taxon>
        <taxon>Gigasporaceae</taxon>
        <taxon>Gigaspora</taxon>
    </lineage>
</organism>
<gene>
    <name evidence="1" type="ORF">GMARGA_LOCUS27354</name>
</gene>
<accession>A0ABN7W709</accession>
<proteinExistence type="predicted"/>